<dbReference type="Pfam" id="PF02325">
    <property type="entry name" value="CCB3_YggT"/>
    <property type="match status" value="1"/>
</dbReference>
<keyword evidence="3" id="KW-1185">Reference proteome</keyword>
<name>A0A9X7W2K9_9BACL</name>
<keyword evidence="1" id="KW-0472">Membrane</keyword>
<protein>
    <submittedName>
        <fullName evidence="2">YggT family protein</fullName>
    </submittedName>
</protein>
<keyword evidence="1" id="KW-0812">Transmembrane</keyword>
<keyword evidence="1" id="KW-1133">Transmembrane helix</keyword>
<evidence type="ECO:0000313" key="2">
    <source>
        <dbReference type="EMBL" id="QSO49479.1"/>
    </source>
</evidence>
<feature type="transmembrane region" description="Helical" evidence="1">
    <location>
        <begin position="6"/>
        <end position="30"/>
    </location>
</feature>
<sequence>MGVYVLLNIINTILAVYGYVLIATAIISWIPDLSSTQLGQILDRLSAPYLRIFRRVIRPIQFGGIMLDIAFLVAIIVYFPVESGIMHILYAIASRVIG</sequence>
<evidence type="ECO:0000313" key="3">
    <source>
        <dbReference type="Proteomes" id="UP000663505"/>
    </source>
</evidence>
<dbReference type="Proteomes" id="UP000663505">
    <property type="component" value="Chromosome"/>
</dbReference>
<feature type="transmembrane region" description="Helical" evidence="1">
    <location>
        <begin position="60"/>
        <end position="81"/>
    </location>
</feature>
<organism evidence="2 3">
    <name type="scientific">Alicyclobacillus mengziensis</name>
    <dbReference type="NCBI Taxonomy" id="2931921"/>
    <lineage>
        <taxon>Bacteria</taxon>
        <taxon>Bacillati</taxon>
        <taxon>Bacillota</taxon>
        <taxon>Bacilli</taxon>
        <taxon>Bacillales</taxon>
        <taxon>Alicyclobacillaceae</taxon>
        <taxon>Alicyclobacillus</taxon>
    </lineage>
</organism>
<gene>
    <name evidence="2" type="ORF">JZ786_11600</name>
</gene>
<proteinExistence type="predicted"/>
<accession>A0A9X7W2K9</accession>
<dbReference type="AlphaFoldDB" id="A0A9X7W2K9"/>
<dbReference type="RefSeq" id="WP_206658790.1">
    <property type="nucleotide sequence ID" value="NZ_CP071182.1"/>
</dbReference>
<dbReference type="InterPro" id="IPR003425">
    <property type="entry name" value="CCB3/YggT"/>
</dbReference>
<dbReference type="KEGG" id="afx:JZ786_11600"/>
<dbReference type="GO" id="GO:0016020">
    <property type="term" value="C:membrane"/>
    <property type="evidence" value="ECO:0007669"/>
    <property type="project" value="InterPro"/>
</dbReference>
<dbReference type="EMBL" id="CP071182">
    <property type="protein sequence ID" value="QSO49479.1"/>
    <property type="molecule type" value="Genomic_DNA"/>
</dbReference>
<reference evidence="2 3" key="1">
    <citation type="submission" date="2021-02" db="EMBL/GenBank/DDBJ databases">
        <title>Alicyclobacillus curvatus sp. nov. and Alicyclobacillus mengziensis sp. nov., two acidophilic bacteria isolated from acid mine drainage.</title>
        <authorList>
            <person name="Huang Y."/>
        </authorList>
    </citation>
    <scope>NUCLEOTIDE SEQUENCE [LARGE SCALE GENOMIC DNA]</scope>
    <source>
        <strain evidence="2 3">S30H14</strain>
    </source>
</reference>
<evidence type="ECO:0000256" key="1">
    <source>
        <dbReference type="SAM" id="Phobius"/>
    </source>
</evidence>